<dbReference type="RefSeq" id="WP_117922885.1">
    <property type="nucleotide sequence ID" value="NZ_QRXV01000017.1"/>
</dbReference>
<dbReference type="Pfam" id="PF13155">
    <property type="entry name" value="Toprim_2"/>
    <property type="match status" value="1"/>
</dbReference>
<evidence type="ECO:0000313" key="2">
    <source>
        <dbReference type="Proteomes" id="UP000284022"/>
    </source>
</evidence>
<dbReference type="SUPFAM" id="SSF57783">
    <property type="entry name" value="Zinc beta-ribbon"/>
    <property type="match status" value="1"/>
</dbReference>
<dbReference type="AlphaFoldDB" id="A0A412SIM9"/>
<dbReference type="Proteomes" id="UP000284022">
    <property type="component" value="Unassembled WGS sequence"/>
</dbReference>
<accession>A0A412SIM9</accession>
<comment type="caution">
    <text evidence="1">The sequence shown here is derived from an EMBL/GenBank/DDBJ whole genome shotgun (WGS) entry which is preliminary data.</text>
</comment>
<organism evidence="1 2">
    <name type="scientific">Bacteroides uniformis</name>
    <dbReference type="NCBI Taxonomy" id="820"/>
    <lineage>
        <taxon>Bacteria</taxon>
        <taxon>Pseudomonadati</taxon>
        <taxon>Bacteroidota</taxon>
        <taxon>Bacteroidia</taxon>
        <taxon>Bacteroidales</taxon>
        <taxon>Bacteroidaceae</taxon>
        <taxon>Bacteroides</taxon>
    </lineage>
</organism>
<dbReference type="SUPFAM" id="SSF56731">
    <property type="entry name" value="DNA primase core"/>
    <property type="match status" value="1"/>
</dbReference>
<dbReference type="GO" id="GO:0008270">
    <property type="term" value="F:zinc ion binding"/>
    <property type="evidence" value="ECO:0007669"/>
    <property type="project" value="InterPro"/>
</dbReference>
<proteinExistence type="predicted"/>
<dbReference type="Gene3D" id="3.40.1360.10">
    <property type="match status" value="1"/>
</dbReference>
<dbReference type="GO" id="GO:0003677">
    <property type="term" value="F:DNA binding"/>
    <property type="evidence" value="ECO:0007669"/>
    <property type="project" value="InterPro"/>
</dbReference>
<name>A0A412SIM9_BACUN</name>
<dbReference type="Gene3D" id="3.90.580.10">
    <property type="entry name" value="Zinc finger, CHC2-type domain"/>
    <property type="match status" value="1"/>
</dbReference>
<reference evidence="1 2" key="1">
    <citation type="submission" date="2018-08" db="EMBL/GenBank/DDBJ databases">
        <title>A genome reference for cultivated species of the human gut microbiota.</title>
        <authorList>
            <person name="Zou Y."/>
            <person name="Xue W."/>
            <person name="Luo G."/>
        </authorList>
    </citation>
    <scope>NUCLEOTIDE SEQUENCE [LARGE SCALE GENOMIC DNA]</scope>
    <source>
        <strain evidence="1 2">AF17-20</strain>
    </source>
</reference>
<dbReference type="GO" id="GO:0006260">
    <property type="term" value="P:DNA replication"/>
    <property type="evidence" value="ECO:0007669"/>
    <property type="project" value="InterPro"/>
</dbReference>
<protein>
    <submittedName>
        <fullName evidence="1">DNA primase</fullName>
    </submittedName>
</protein>
<evidence type="ECO:0000313" key="1">
    <source>
        <dbReference type="EMBL" id="RGU37522.1"/>
    </source>
</evidence>
<gene>
    <name evidence="1" type="ORF">DWW83_15640</name>
</gene>
<dbReference type="InterPro" id="IPR036977">
    <property type="entry name" value="DNA_primase_Znf_CHC2"/>
</dbReference>
<sequence>MNIQEAKQIKIADYLQSLGHRPVKQQGANLWYKSPLRNESEASFKVNTMMNSWFDFGMGKGGNIITLASYLYASDSLPYLLDKMEKQAPHVRPTDFSFPQQASEPSFERLEVRELNHPALLRYLSERNIDLCIARKECVELHFSHNGKNYFAIGFKNKSGGYEVRNRFFKGCMSPKDITHIRQQGEPRYACYVFEGMMDYLSFLSLRMEKFPSCPSLEAQDYVILNSTSNVDKAIDALHGYERISCLLDNDEAGRKATLAIENALGYRVRDASHLYSEYNDLNDYLCGVKSKQSVHQVQPVKRTVPSRKRGAALGM</sequence>
<dbReference type="EMBL" id="QRXV01000017">
    <property type="protein sequence ID" value="RGU37522.1"/>
    <property type="molecule type" value="Genomic_DNA"/>
</dbReference>